<evidence type="ECO:0000259" key="2">
    <source>
        <dbReference type="Pfam" id="PF00004"/>
    </source>
</evidence>
<feature type="coiled-coil region" evidence="1">
    <location>
        <begin position="373"/>
        <end position="400"/>
    </location>
</feature>
<evidence type="ECO:0000313" key="4">
    <source>
        <dbReference type="EMBL" id="TWX63044.1"/>
    </source>
</evidence>
<organism evidence="4 6">
    <name type="scientific">Colwellia hornerae</name>
    <dbReference type="NCBI Taxonomy" id="89402"/>
    <lineage>
        <taxon>Bacteria</taxon>
        <taxon>Pseudomonadati</taxon>
        <taxon>Pseudomonadota</taxon>
        <taxon>Gammaproteobacteria</taxon>
        <taxon>Alteromonadales</taxon>
        <taxon>Colwelliaceae</taxon>
        <taxon>Colwellia</taxon>
    </lineage>
</organism>
<dbReference type="Proteomes" id="UP000321525">
    <property type="component" value="Unassembled WGS sequence"/>
</dbReference>
<dbReference type="SUPFAM" id="SSF52540">
    <property type="entry name" value="P-loop containing nucleoside triphosphate hydrolases"/>
    <property type="match status" value="1"/>
</dbReference>
<comment type="caution">
    <text evidence="4">The sequence shown here is derived from an EMBL/GenBank/DDBJ whole genome shotgun (WGS) entry which is preliminary data.</text>
</comment>
<keyword evidence="1" id="KW-0175">Coiled coil</keyword>
<dbReference type="GO" id="GO:0005524">
    <property type="term" value="F:ATP binding"/>
    <property type="evidence" value="ECO:0007669"/>
    <property type="project" value="InterPro"/>
</dbReference>
<dbReference type="Proteomes" id="UP000321917">
    <property type="component" value="Unassembled WGS sequence"/>
</dbReference>
<dbReference type="GO" id="GO:0016887">
    <property type="term" value="F:ATP hydrolysis activity"/>
    <property type="evidence" value="ECO:0007669"/>
    <property type="project" value="InterPro"/>
</dbReference>
<name>A0A5C6Q2I1_9GAMM</name>
<dbReference type="RefSeq" id="WP_146801157.1">
    <property type="nucleotide sequence ID" value="NZ_VOLP01000041.1"/>
</dbReference>
<dbReference type="InterPro" id="IPR003959">
    <property type="entry name" value="ATPase_AAA_core"/>
</dbReference>
<dbReference type="InterPro" id="IPR027417">
    <property type="entry name" value="P-loop_NTPase"/>
</dbReference>
<evidence type="ECO:0000313" key="3">
    <source>
        <dbReference type="EMBL" id="TWX53921.1"/>
    </source>
</evidence>
<evidence type="ECO:0000313" key="5">
    <source>
        <dbReference type="Proteomes" id="UP000321525"/>
    </source>
</evidence>
<dbReference type="EMBL" id="VOLQ01000057">
    <property type="protein sequence ID" value="TWX63044.1"/>
    <property type="molecule type" value="Genomic_DNA"/>
</dbReference>
<sequence>MNSTNTSKENKAQFPELHIDITKLSFIKNYHPIVIRHAFSNNRKLNLDTCVAFLNDKSVIQYLLLSGISGALNLKNKYKGIVSLATPASTTLEVSKLKKALKKSKKTLLSQGEELAKSTNCKNATSIESLLKYGRNNLIDVLPSIDDEIIADALDENVNQKLLFDCLPDSRVKKIKHLCKASKKSERTKSSALAKMAYELKQFLLKPTSYGVDPFTFDLLSYQTRIIDSIDLYSERTLKKAFSQIKVDVLINALKVLEPFEQYKLLKNCEITKASYAFEQYKYSSKFSEYHFKSLNKVIRKIRSTSPEMHESEHQESSIKILRNADTFDEINNFNEKIWRQLLSELSLKQIYCATCKARSHESLSSFMLFLEKQNIQISYEKLDQQLDIYSDEVLEFQDEIIVECKRIKLMYNDIEHKALEAEIMLFHGIVDSKEIVDIEPTEQLDQLNQNKHSNETIEVYCHEDLMTEIILGLKDHDAKVFQQIQEKGNMKKLLYVPHDYKDRLNKLAKNFPNFTQVIEFLMGCLTESFITNLPLDLPVINFDGCPGIGKSQFSIEFASLFGLDFNTMPVTSMGDKFELIGAHKTWNNASIGSFSKILLLKNDSFQPFVLIDELCMVKSIGERNLVPTLLSLFESEQSQSVTENFLGFNVNFSGFIIFTTTNDIDNLVPALRSRIISFSIQKPTIEQMKTIGANIYTKYRVEKKLGKFLTDTIPTHCHQFFINQPPRLAKQLIIAAIRKAIQRVDIKLNQPLSIEPSDFQVLDNLNITNPIGFVH</sequence>
<evidence type="ECO:0000313" key="6">
    <source>
        <dbReference type="Proteomes" id="UP000321917"/>
    </source>
</evidence>
<dbReference type="Gene3D" id="3.40.50.300">
    <property type="entry name" value="P-loop containing nucleotide triphosphate hydrolases"/>
    <property type="match status" value="1"/>
</dbReference>
<dbReference type="EMBL" id="VOLR01000042">
    <property type="protein sequence ID" value="TWX53921.1"/>
    <property type="molecule type" value="Genomic_DNA"/>
</dbReference>
<accession>A0A5C6Q2I1</accession>
<dbReference type="AlphaFoldDB" id="A0A5C6Q2I1"/>
<keyword evidence="5" id="KW-1185">Reference proteome</keyword>
<proteinExistence type="predicted"/>
<reference evidence="4 6" key="1">
    <citation type="submission" date="2019-07" db="EMBL/GenBank/DDBJ databases">
        <title>Genomes of sea-ice associated Colwellia species.</title>
        <authorList>
            <person name="Bowman J.P."/>
        </authorList>
    </citation>
    <scope>NUCLEOTIDE SEQUENCE [LARGE SCALE GENOMIC DNA]</scope>
    <source>
        <strain evidence="3 5">ACAM 607</strain>
        <strain evidence="4 6">IC036</strain>
    </source>
</reference>
<protein>
    <submittedName>
        <fullName evidence="4">AAA family ATPase</fullName>
    </submittedName>
</protein>
<dbReference type="Pfam" id="PF00004">
    <property type="entry name" value="AAA"/>
    <property type="match status" value="1"/>
</dbReference>
<dbReference type="OrthoDB" id="9809379at2"/>
<feature type="domain" description="ATPase AAA-type core" evidence="2">
    <location>
        <begin position="545"/>
        <end position="676"/>
    </location>
</feature>
<evidence type="ECO:0000256" key="1">
    <source>
        <dbReference type="SAM" id="Coils"/>
    </source>
</evidence>
<gene>
    <name evidence="3" type="ORF">ESZ26_18280</name>
    <name evidence="4" type="ORF">ESZ27_18140</name>
</gene>